<dbReference type="Pfam" id="PF00651">
    <property type="entry name" value="BTB"/>
    <property type="match status" value="1"/>
</dbReference>
<proteinExistence type="predicted"/>
<keyword evidence="3" id="KW-1185">Reference proteome</keyword>
<dbReference type="AlphaFoldDB" id="A0A6G1KPR4"/>
<name>A0A6G1KPR4_9PLEO</name>
<dbReference type="SMART" id="SM00225">
    <property type="entry name" value="BTB"/>
    <property type="match status" value="1"/>
</dbReference>
<dbReference type="Gene3D" id="3.30.710.10">
    <property type="entry name" value="Potassium Channel Kv1.1, Chain A"/>
    <property type="match status" value="1"/>
</dbReference>
<dbReference type="PANTHER" id="PTHR24413">
    <property type="entry name" value="SPECKLE-TYPE POZ PROTEIN"/>
    <property type="match status" value="1"/>
</dbReference>
<dbReference type="PROSITE" id="PS50097">
    <property type="entry name" value="BTB"/>
    <property type="match status" value="1"/>
</dbReference>
<dbReference type="OrthoDB" id="6359816at2759"/>
<evidence type="ECO:0000259" key="1">
    <source>
        <dbReference type="PROSITE" id="PS50097"/>
    </source>
</evidence>
<reference evidence="2" key="1">
    <citation type="journal article" date="2020" name="Stud. Mycol.">
        <title>101 Dothideomycetes genomes: a test case for predicting lifestyles and emergence of pathogens.</title>
        <authorList>
            <person name="Haridas S."/>
            <person name="Albert R."/>
            <person name="Binder M."/>
            <person name="Bloem J."/>
            <person name="Labutti K."/>
            <person name="Salamov A."/>
            <person name="Andreopoulos B."/>
            <person name="Baker S."/>
            <person name="Barry K."/>
            <person name="Bills G."/>
            <person name="Bluhm B."/>
            <person name="Cannon C."/>
            <person name="Castanera R."/>
            <person name="Culley D."/>
            <person name="Daum C."/>
            <person name="Ezra D."/>
            <person name="Gonzalez J."/>
            <person name="Henrissat B."/>
            <person name="Kuo A."/>
            <person name="Liang C."/>
            <person name="Lipzen A."/>
            <person name="Lutzoni F."/>
            <person name="Magnuson J."/>
            <person name="Mondo S."/>
            <person name="Nolan M."/>
            <person name="Ohm R."/>
            <person name="Pangilinan J."/>
            <person name="Park H.-J."/>
            <person name="Ramirez L."/>
            <person name="Alfaro M."/>
            <person name="Sun H."/>
            <person name="Tritt A."/>
            <person name="Yoshinaga Y."/>
            <person name="Zwiers L.-H."/>
            <person name="Turgeon B."/>
            <person name="Goodwin S."/>
            <person name="Spatafora J."/>
            <person name="Crous P."/>
            <person name="Grigoriev I."/>
        </authorList>
    </citation>
    <scope>NUCLEOTIDE SEQUENCE</scope>
    <source>
        <strain evidence="2">CBS 279.74</strain>
    </source>
</reference>
<organism evidence="2 3">
    <name type="scientific">Pleomassaria siparia CBS 279.74</name>
    <dbReference type="NCBI Taxonomy" id="1314801"/>
    <lineage>
        <taxon>Eukaryota</taxon>
        <taxon>Fungi</taxon>
        <taxon>Dikarya</taxon>
        <taxon>Ascomycota</taxon>
        <taxon>Pezizomycotina</taxon>
        <taxon>Dothideomycetes</taxon>
        <taxon>Pleosporomycetidae</taxon>
        <taxon>Pleosporales</taxon>
        <taxon>Pleomassariaceae</taxon>
        <taxon>Pleomassaria</taxon>
    </lineage>
</organism>
<dbReference type="SUPFAM" id="SSF54695">
    <property type="entry name" value="POZ domain"/>
    <property type="match status" value="1"/>
</dbReference>
<feature type="domain" description="BTB" evidence="1">
    <location>
        <begin position="20"/>
        <end position="82"/>
    </location>
</feature>
<dbReference type="InterPro" id="IPR011333">
    <property type="entry name" value="SKP1/BTB/POZ_sf"/>
</dbReference>
<protein>
    <recommendedName>
        <fullName evidence="1">BTB domain-containing protein</fullName>
    </recommendedName>
</protein>
<sequence length="221" mass="25614">MAESTTKIDLVELYKSELLSDVTIQLKGETIRAHRTILAKHSVWFAKMFKKDPEYDSKVVIDASNDDPLAMRALIYFCYAGNHDCYLDKMSKPIDSFTEWGPTQKSIMFNIIMLQISVYGLAVKYDVTGIRLHMLRAFSRIARAMLDDGYWGLLTILNRAYAVQPHRNALRTASIELFNQYLRKWNEIHHVDDRVSRRLELPESALKLLFQISIDAEHTQN</sequence>
<evidence type="ECO:0000313" key="3">
    <source>
        <dbReference type="Proteomes" id="UP000799428"/>
    </source>
</evidence>
<dbReference type="Proteomes" id="UP000799428">
    <property type="component" value="Unassembled WGS sequence"/>
</dbReference>
<dbReference type="CDD" id="cd18186">
    <property type="entry name" value="BTB_POZ_ZBTB_KLHL-like"/>
    <property type="match status" value="1"/>
</dbReference>
<dbReference type="InterPro" id="IPR000210">
    <property type="entry name" value="BTB/POZ_dom"/>
</dbReference>
<dbReference type="EMBL" id="MU005764">
    <property type="protein sequence ID" value="KAF2714317.1"/>
    <property type="molecule type" value="Genomic_DNA"/>
</dbReference>
<gene>
    <name evidence="2" type="ORF">K504DRAFT_528670</name>
</gene>
<evidence type="ECO:0000313" key="2">
    <source>
        <dbReference type="EMBL" id="KAF2714317.1"/>
    </source>
</evidence>
<accession>A0A6G1KPR4</accession>